<proteinExistence type="predicted"/>
<keyword evidence="2" id="KW-1185">Reference proteome</keyword>
<evidence type="ECO:0000313" key="1">
    <source>
        <dbReference type="EMBL" id="CAL1264147.1"/>
    </source>
</evidence>
<dbReference type="EMBL" id="CAXIEN010000011">
    <property type="protein sequence ID" value="CAL1264147.1"/>
    <property type="molecule type" value="Genomic_DNA"/>
</dbReference>
<comment type="caution">
    <text evidence="1">The sequence shown here is derived from an EMBL/GenBank/DDBJ whole genome shotgun (WGS) entry which is preliminary data.</text>
</comment>
<dbReference type="AlphaFoldDB" id="A0AAV1YYB7"/>
<evidence type="ECO:0000313" key="2">
    <source>
        <dbReference type="Proteomes" id="UP001497382"/>
    </source>
</evidence>
<organism evidence="1 2">
    <name type="scientific">Larinioides sclopetarius</name>
    <dbReference type="NCBI Taxonomy" id="280406"/>
    <lineage>
        <taxon>Eukaryota</taxon>
        <taxon>Metazoa</taxon>
        <taxon>Ecdysozoa</taxon>
        <taxon>Arthropoda</taxon>
        <taxon>Chelicerata</taxon>
        <taxon>Arachnida</taxon>
        <taxon>Araneae</taxon>
        <taxon>Araneomorphae</taxon>
        <taxon>Entelegynae</taxon>
        <taxon>Araneoidea</taxon>
        <taxon>Araneidae</taxon>
        <taxon>Larinioides</taxon>
    </lineage>
</organism>
<name>A0AAV1YYB7_9ARAC</name>
<accession>A0AAV1YYB7</accession>
<gene>
    <name evidence="1" type="ORF">LARSCL_LOCUS1857</name>
</gene>
<reference evidence="1 2" key="1">
    <citation type="submission" date="2024-04" db="EMBL/GenBank/DDBJ databases">
        <authorList>
            <person name="Rising A."/>
            <person name="Reimegard J."/>
            <person name="Sonavane S."/>
            <person name="Akerstrom W."/>
            <person name="Nylinder S."/>
            <person name="Hedman E."/>
            <person name="Kallberg Y."/>
        </authorList>
    </citation>
    <scope>NUCLEOTIDE SEQUENCE [LARGE SCALE GENOMIC DNA]</scope>
</reference>
<dbReference type="Proteomes" id="UP001497382">
    <property type="component" value="Unassembled WGS sequence"/>
</dbReference>
<sequence>MHKMEENGEFKIIGSIGELSLSQRDMNSLKIDFRSLSNSEYELFFSILGSNRIILAKVSLNCSNIESKDIDQGCLKEASNLKLSLWKTLYLPFNINHFAVPSQSLWTLGENFYVDISSYLKPIFQVQESDLQSEEDLMDIDSSDEFQLQEFETSIEITSTQKYKPLSEKFFLNSHLFDDSIIICSKDATSMTWQLDLIMSSCGHYKILHLINFPVTYNESSGNLPSADDGSKPVITFVYDKESSGQTFNTFQVNFLKKVLGTSPASSLNCICFIGHPEGKLLYYLCTVSSKEQNIHTNTQPEIIYDMKQLIKGIHFETELNDIKGNDSLLIIGELGKLVIITAEKVFHNSSVIKMKHESLYVTTLYLPSSVQTYILLKESIIFISYKFELWVSEFTKQETSAPHKNWEIKLSKNAIRMNGVVKMVLLNEPQGLFLLVTKSRHLYLSEYCKQEADFNLSASLSSLMNMIMHQSSILHNLSLLSKMHQDFFASVSKFASLKFNGVQKFNVSCSVAELDEPPKKYIININIETTEKFDSRFWFVTVFLYSFYQKDSIVISKTLSFEADSVISVEVKESLLCPPHSSPFPLYLEVGLLMTLPETFKSEESFKLIAEVLPLYIKIETLILNELYLLKSKTDFQQNKSQHDLQGSKNALTEICLRNLKKPIAHALHISHKVLTDYPQDLSLCLFSPNSRQSMTAKSAEYLSMDNIVQILKKRNKLQDIPELYSLTCRNQLMSFHVSDNDDATYITLRSKSFFLLVGLRMAIMELLLYMQSTLIDCDSKCVSISASVNRECEKLSKELLSMYGQDVETEGFMEKIINMYCQLRKILSQLPFS</sequence>
<protein>
    <submittedName>
        <fullName evidence="1">Uncharacterized protein</fullName>
    </submittedName>
</protein>